<accession>A0A834JVH8</accession>
<proteinExistence type="predicted"/>
<feature type="region of interest" description="Disordered" evidence="1">
    <location>
        <begin position="72"/>
        <end position="96"/>
    </location>
</feature>
<protein>
    <submittedName>
        <fullName evidence="2">Uncharacterized protein</fullName>
    </submittedName>
</protein>
<dbReference type="Proteomes" id="UP000600918">
    <property type="component" value="Unassembled WGS sequence"/>
</dbReference>
<feature type="region of interest" description="Disordered" evidence="1">
    <location>
        <begin position="1"/>
        <end position="37"/>
    </location>
</feature>
<keyword evidence="3" id="KW-1185">Reference proteome</keyword>
<feature type="compositionally biased region" description="Basic and acidic residues" evidence="1">
    <location>
        <begin position="73"/>
        <end position="87"/>
    </location>
</feature>
<evidence type="ECO:0000256" key="1">
    <source>
        <dbReference type="SAM" id="MobiDB-lite"/>
    </source>
</evidence>
<name>A0A834JVH8_VESPE</name>
<sequence>MSCGVSGVGGGGGGSSGGGGGGGGGSSGGGGGGDERKSLEINCEKSIVGASSAIFHATAGIQLKSNRLGNGKRVVEEEVEKVEKEKEKEEEEEEEEEVQLRFRGGRSFRTSRLFLERRSRSNSSSSGGSIVIVEVKKVLAEFLEMVEKRIFAGNSEEGNERRDSGYPRNLLIRP</sequence>
<organism evidence="2 3">
    <name type="scientific">Vespula pensylvanica</name>
    <name type="common">Western yellow jacket</name>
    <name type="synonym">Wasp</name>
    <dbReference type="NCBI Taxonomy" id="30213"/>
    <lineage>
        <taxon>Eukaryota</taxon>
        <taxon>Metazoa</taxon>
        <taxon>Ecdysozoa</taxon>
        <taxon>Arthropoda</taxon>
        <taxon>Hexapoda</taxon>
        <taxon>Insecta</taxon>
        <taxon>Pterygota</taxon>
        <taxon>Neoptera</taxon>
        <taxon>Endopterygota</taxon>
        <taxon>Hymenoptera</taxon>
        <taxon>Apocrita</taxon>
        <taxon>Aculeata</taxon>
        <taxon>Vespoidea</taxon>
        <taxon>Vespidae</taxon>
        <taxon>Vespinae</taxon>
        <taxon>Vespula</taxon>
    </lineage>
</organism>
<evidence type="ECO:0000313" key="2">
    <source>
        <dbReference type="EMBL" id="KAF7394422.1"/>
    </source>
</evidence>
<comment type="caution">
    <text evidence="2">The sequence shown here is derived from an EMBL/GenBank/DDBJ whole genome shotgun (WGS) entry which is preliminary data.</text>
</comment>
<evidence type="ECO:0000313" key="3">
    <source>
        <dbReference type="Proteomes" id="UP000600918"/>
    </source>
</evidence>
<reference evidence="2" key="1">
    <citation type="journal article" date="2020" name="G3 (Bethesda)">
        <title>High-Quality Assemblies for Three Invasive Social Wasps from the &lt;i&gt;Vespula&lt;/i&gt; Genus.</title>
        <authorList>
            <person name="Harrop T.W.R."/>
            <person name="Guhlin J."/>
            <person name="McLaughlin G.M."/>
            <person name="Permina E."/>
            <person name="Stockwell P."/>
            <person name="Gilligan J."/>
            <person name="Le Lec M.F."/>
            <person name="Gruber M.A.M."/>
            <person name="Quinn O."/>
            <person name="Lovegrove M."/>
            <person name="Duncan E.J."/>
            <person name="Remnant E.J."/>
            <person name="Van Eeckhoven J."/>
            <person name="Graham B."/>
            <person name="Knapp R.A."/>
            <person name="Langford K.W."/>
            <person name="Kronenberg Z."/>
            <person name="Press M.O."/>
            <person name="Eacker S.M."/>
            <person name="Wilson-Rankin E.E."/>
            <person name="Purcell J."/>
            <person name="Lester P.J."/>
            <person name="Dearden P.K."/>
        </authorList>
    </citation>
    <scope>NUCLEOTIDE SEQUENCE</scope>
    <source>
        <strain evidence="2">Volc-1</strain>
    </source>
</reference>
<gene>
    <name evidence="2" type="ORF">H0235_017017</name>
</gene>
<dbReference type="EMBL" id="JACSDY010000021">
    <property type="protein sequence ID" value="KAF7394422.1"/>
    <property type="molecule type" value="Genomic_DNA"/>
</dbReference>
<dbReference type="AlphaFoldDB" id="A0A834JVH8"/>
<feature type="compositionally biased region" description="Gly residues" evidence="1">
    <location>
        <begin position="1"/>
        <end position="32"/>
    </location>
</feature>
<feature type="region of interest" description="Disordered" evidence="1">
    <location>
        <begin position="153"/>
        <end position="174"/>
    </location>
</feature>